<gene>
    <name evidence="1" type="ORF">SAMN04488135_102115</name>
</gene>
<dbReference type="InterPro" id="IPR010836">
    <property type="entry name" value="SapC"/>
</dbReference>
<name>A0A1M5PZV4_9BURK</name>
<accession>A0A1M5PZV4</accession>
<protein>
    <submittedName>
        <fullName evidence="1">SapC protein</fullName>
    </submittedName>
</protein>
<dbReference type="AlphaFoldDB" id="A0A1M5PZV4"/>
<reference evidence="1 2" key="1">
    <citation type="submission" date="2016-11" db="EMBL/GenBank/DDBJ databases">
        <authorList>
            <person name="Jaros S."/>
            <person name="Januszkiewicz K."/>
            <person name="Wedrychowicz H."/>
        </authorList>
    </citation>
    <scope>NUCLEOTIDE SEQUENCE [LARGE SCALE GENOMIC DNA]</scope>
    <source>
        <strain evidence="1 2">CGMCC 1.10190</strain>
    </source>
</reference>
<organism evidence="1 2">
    <name type="scientific">Pollutimonas bauzanensis</name>
    <dbReference type="NCBI Taxonomy" id="658167"/>
    <lineage>
        <taxon>Bacteria</taxon>
        <taxon>Pseudomonadati</taxon>
        <taxon>Pseudomonadota</taxon>
        <taxon>Betaproteobacteria</taxon>
        <taxon>Burkholderiales</taxon>
        <taxon>Alcaligenaceae</taxon>
        <taxon>Pollutimonas</taxon>
    </lineage>
</organism>
<dbReference type="OrthoDB" id="9806524at2"/>
<keyword evidence="2" id="KW-1185">Reference proteome</keyword>
<evidence type="ECO:0000313" key="2">
    <source>
        <dbReference type="Proteomes" id="UP000184226"/>
    </source>
</evidence>
<dbReference type="Pfam" id="PF07277">
    <property type="entry name" value="SapC"/>
    <property type="match status" value="1"/>
</dbReference>
<dbReference type="RefSeq" id="WP_073101773.1">
    <property type="nucleotide sequence ID" value="NZ_FQXE01000002.1"/>
</dbReference>
<dbReference type="STRING" id="658167.SAMN04488135_102115"/>
<dbReference type="Proteomes" id="UP000184226">
    <property type="component" value="Unassembled WGS sequence"/>
</dbReference>
<sequence length="248" mass="28093">MIFYDTPMALNRERHRRLKLDKQAGDYSYARQTNSVLLAATEMIEAAKDYPLVFVGKPGGDFTVAGLVGLRDRENLFLDDSGQWATGRYLPAFVRRYPFVLAEEDGNPNLTVCIDEKFSGFGEEKGELLFDPEGNETELLKSQVAFLQLFHAEMQRTRAFAARLAELDLLVARTIRVEHDGRQEVLDSLFVIDEQKLRDLDDAQALGLYRDGYMPWIYAHLQSLGNIERLALIQAQSQPQSSASPGMR</sequence>
<proteinExistence type="predicted"/>
<evidence type="ECO:0000313" key="1">
    <source>
        <dbReference type="EMBL" id="SHH07414.1"/>
    </source>
</evidence>
<dbReference type="EMBL" id="FQXE01000002">
    <property type="protein sequence ID" value="SHH07414.1"/>
    <property type="molecule type" value="Genomic_DNA"/>
</dbReference>